<evidence type="ECO:0000313" key="2">
    <source>
        <dbReference type="Proteomes" id="UP001285636"/>
    </source>
</evidence>
<dbReference type="RefSeq" id="WP_075681838.1">
    <property type="nucleotide sequence ID" value="NZ_CP144224.1"/>
</dbReference>
<accession>A0AAJ2U3J8</accession>
<dbReference type="Proteomes" id="UP001285636">
    <property type="component" value="Unassembled WGS sequence"/>
</dbReference>
<gene>
    <name evidence="1" type="ORF">RYX45_15095</name>
</gene>
<evidence type="ECO:0000313" key="1">
    <source>
        <dbReference type="EMBL" id="MDV2886516.1"/>
    </source>
</evidence>
<reference evidence="1" key="1">
    <citation type="submission" date="2023-10" db="EMBL/GenBank/DDBJ databases">
        <title>Screening of Alkalihalophilus pseudofirmusBZ-TG-HK211 and Its Alleviation of Salt Stress on Rapeseed Growth.</title>
        <authorList>
            <person name="Zhao B."/>
            <person name="Guo T."/>
        </authorList>
    </citation>
    <scope>NUCLEOTIDE SEQUENCE</scope>
    <source>
        <strain evidence="1">BZ-TG-HK211</strain>
    </source>
</reference>
<protein>
    <submittedName>
        <fullName evidence="1">Uncharacterized protein</fullName>
    </submittedName>
</protein>
<dbReference type="AlphaFoldDB" id="A0AAJ2U3J8"/>
<comment type="caution">
    <text evidence="1">The sequence shown here is derived from an EMBL/GenBank/DDBJ whole genome shotgun (WGS) entry which is preliminary data.</text>
</comment>
<name>A0AAJ2U3J8_ALKPS</name>
<dbReference type="EMBL" id="JAWJAY010000003">
    <property type="protein sequence ID" value="MDV2886516.1"/>
    <property type="molecule type" value="Genomic_DNA"/>
</dbReference>
<organism evidence="1 2">
    <name type="scientific">Alkalihalophilus pseudofirmus</name>
    <name type="common">Bacillus pseudofirmus</name>
    <dbReference type="NCBI Taxonomy" id="79885"/>
    <lineage>
        <taxon>Bacteria</taxon>
        <taxon>Bacillati</taxon>
        <taxon>Bacillota</taxon>
        <taxon>Bacilli</taxon>
        <taxon>Bacillales</taxon>
        <taxon>Bacillaceae</taxon>
        <taxon>Alkalihalophilus</taxon>
    </lineage>
</organism>
<sequence length="149" mass="17072">MNITKEQHRELAVNLLNQTWKLINKQHRTEDEDLEMIHSAQASSYHWRLTGNYINWSRGEWLTSRVYATLGSGEEALRHAEANKRIAEKYMLSGYDAALVAEALARAYQLLGETEYAKAHLAQAHKLAAAIEKESDRQHILSELNTILE</sequence>
<proteinExistence type="predicted"/>